<dbReference type="AlphaFoldDB" id="A0A4V2Q072"/>
<reference evidence="1 2" key="1">
    <citation type="submission" date="2019-03" db="EMBL/GenBank/DDBJ databases">
        <title>Genomic Encyclopedia of Type Strains, Phase IV (KMG-IV): sequencing the most valuable type-strain genomes for metagenomic binning, comparative biology and taxonomic classification.</title>
        <authorList>
            <person name="Goeker M."/>
        </authorList>
    </citation>
    <scope>NUCLEOTIDE SEQUENCE [LARGE SCALE GENOMIC DNA]</scope>
    <source>
        <strain evidence="1 2">DSM 24176</strain>
    </source>
</reference>
<dbReference type="EMBL" id="SMGQ01000013">
    <property type="protein sequence ID" value="TCK92631.1"/>
    <property type="molecule type" value="Genomic_DNA"/>
</dbReference>
<sequence length="150" mass="16539">MVDTLLKPRNIIFATILYCALLFSSHAIFAGSAWSPEGYFSVYGYNYSNKSFISTSSSTYNGWTWLGASNKMPPAGYMGAQTRIYNDANDALVASSTMTYSTQDAWSMGSDGCFRSVSFGSYYSKGLTRVYNGNGYESYNSFQSPTQTVK</sequence>
<dbReference type="Proteomes" id="UP000294545">
    <property type="component" value="Unassembled WGS sequence"/>
</dbReference>
<protein>
    <submittedName>
        <fullName evidence="1">Uncharacterized protein</fullName>
    </submittedName>
</protein>
<comment type="caution">
    <text evidence="1">The sequence shown here is derived from an EMBL/GenBank/DDBJ whole genome shotgun (WGS) entry which is preliminary data.</text>
</comment>
<proteinExistence type="predicted"/>
<keyword evidence="2" id="KW-1185">Reference proteome</keyword>
<accession>A0A4V2Q072</accession>
<dbReference type="RefSeq" id="WP_132282499.1">
    <property type="nucleotide sequence ID" value="NZ_SMGQ01000013.1"/>
</dbReference>
<organism evidence="1 2">
    <name type="scientific">Natranaerovirga hydrolytica</name>
    <dbReference type="NCBI Taxonomy" id="680378"/>
    <lineage>
        <taxon>Bacteria</taxon>
        <taxon>Bacillati</taxon>
        <taxon>Bacillota</taxon>
        <taxon>Clostridia</taxon>
        <taxon>Lachnospirales</taxon>
        <taxon>Natranaerovirgaceae</taxon>
        <taxon>Natranaerovirga</taxon>
    </lineage>
</organism>
<evidence type="ECO:0000313" key="2">
    <source>
        <dbReference type="Proteomes" id="UP000294545"/>
    </source>
</evidence>
<gene>
    <name evidence="1" type="ORF">EDC19_1782</name>
</gene>
<dbReference type="OrthoDB" id="2656948at2"/>
<name>A0A4V2Q072_9FIRM</name>
<evidence type="ECO:0000313" key="1">
    <source>
        <dbReference type="EMBL" id="TCK92631.1"/>
    </source>
</evidence>